<evidence type="ECO:0000313" key="5">
    <source>
        <dbReference type="Proteomes" id="UP001629214"/>
    </source>
</evidence>
<feature type="region of interest" description="Disordered" evidence="1">
    <location>
        <begin position="744"/>
        <end position="785"/>
    </location>
</feature>
<dbReference type="InterPro" id="IPR018769">
    <property type="entry name" value="VgrG2_DUF2345"/>
</dbReference>
<dbReference type="SUPFAM" id="SSF69255">
    <property type="entry name" value="gp5 N-terminal domain-like"/>
    <property type="match status" value="1"/>
</dbReference>
<dbReference type="SUPFAM" id="SSF69279">
    <property type="entry name" value="Phage tail proteins"/>
    <property type="match status" value="2"/>
</dbReference>
<evidence type="ECO:0000259" key="2">
    <source>
        <dbReference type="Pfam" id="PF10106"/>
    </source>
</evidence>
<feature type="domain" description="DUF2345" evidence="2">
    <location>
        <begin position="614"/>
        <end position="761"/>
    </location>
</feature>
<evidence type="ECO:0000256" key="1">
    <source>
        <dbReference type="SAM" id="MobiDB-lite"/>
    </source>
</evidence>
<dbReference type="InterPro" id="IPR037026">
    <property type="entry name" value="Vgr_OB-fold_dom_sf"/>
</dbReference>
<dbReference type="Pfam" id="PF10106">
    <property type="entry name" value="DUF2345"/>
    <property type="match status" value="1"/>
</dbReference>
<accession>A0ABW8Z2M9</accession>
<name>A0ABW8Z2M9_9BURK</name>
<dbReference type="Pfam" id="PF13296">
    <property type="entry name" value="T6SS_Vgr"/>
    <property type="match status" value="1"/>
</dbReference>
<protein>
    <submittedName>
        <fullName evidence="4">Type VI secretion system tip protein VgrG</fullName>
    </submittedName>
</protein>
<proteinExistence type="predicted"/>
<dbReference type="Gene3D" id="2.40.50.230">
    <property type="entry name" value="Gp5 N-terminal domain"/>
    <property type="match status" value="1"/>
</dbReference>
<comment type="caution">
    <text evidence="4">The sequence shown here is derived from an EMBL/GenBank/DDBJ whole genome shotgun (WGS) entry which is preliminary data.</text>
</comment>
<dbReference type="NCBIfam" id="TIGR01646">
    <property type="entry name" value="vgr_GE"/>
    <property type="match status" value="1"/>
</dbReference>
<dbReference type="Gene3D" id="4.10.220.110">
    <property type="match status" value="1"/>
</dbReference>
<dbReference type="Proteomes" id="UP001629214">
    <property type="component" value="Unassembled WGS sequence"/>
</dbReference>
<gene>
    <name evidence="4" type="primary">vgrG</name>
    <name evidence="4" type="ORF">PQR63_02045</name>
</gene>
<feature type="domain" description="Putative type VI secretion system Rhs element associated Vgr" evidence="3">
    <location>
        <begin position="493"/>
        <end position="594"/>
    </location>
</feature>
<reference evidence="4 5" key="1">
    <citation type="journal article" date="2024" name="Chem. Sci.">
        <title>Discovery of megapolipeptins by genome mining of a Burkholderiales bacteria collection.</title>
        <authorList>
            <person name="Paulo B.S."/>
            <person name="Recchia M.J.J."/>
            <person name="Lee S."/>
            <person name="Fergusson C.H."/>
            <person name="Romanowski S.B."/>
            <person name="Hernandez A."/>
            <person name="Krull N."/>
            <person name="Liu D.Y."/>
            <person name="Cavanagh H."/>
            <person name="Bos A."/>
            <person name="Gray C.A."/>
            <person name="Murphy B.T."/>
            <person name="Linington R.G."/>
            <person name="Eustaquio A.S."/>
        </authorList>
    </citation>
    <scope>NUCLEOTIDE SEQUENCE [LARGE SCALE GENOMIC DNA]</scope>
    <source>
        <strain evidence="4 5">RL21-008-BIB-B</strain>
    </source>
</reference>
<dbReference type="Pfam" id="PF05954">
    <property type="entry name" value="Phage_GPD"/>
    <property type="match status" value="1"/>
</dbReference>
<dbReference type="Gene3D" id="3.55.50.10">
    <property type="entry name" value="Baseplate protein-like domains"/>
    <property type="match status" value="1"/>
</dbReference>
<keyword evidence="5" id="KW-1185">Reference proteome</keyword>
<dbReference type="EMBL" id="JAQQFR010000001">
    <property type="protein sequence ID" value="MFL9877148.1"/>
    <property type="molecule type" value="Genomic_DNA"/>
</dbReference>
<dbReference type="NCBIfam" id="TIGR03361">
    <property type="entry name" value="VI_Rhs_Vgr"/>
    <property type="match status" value="1"/>
</dbReference>
<dbReference type="Gene3D" id="2.30.110.50">
    <property type="match status" value="1"/>
</dbReference>
<organism evidence="4 5">
    <name type="scientific">Herbaspirillum rhizosphaerae</name>
    <dbReference type="NCBI Taxonomy" id="346179"/>
    <lineage>
        <taxon>Bacteria</taxon>
        <taxon>Pseudomonadati</taxon>
        <taxon>Pseudomonadota</taxon>
        <taxon>Betaproteobacteria</taxon>
        <taxon>Burkholderiales</taxon>
        <taxon>Oxalobacteraceae</taxon>
        <taxon>Herbaspirillum</taxon>
    </lineage>
</organism>
<dbReference type="InterPro" id="IPR017847">
    <property type="entry name" value="T6SS_RhsGE_Vgr_subset"/>
</dbReference>
<dbReference type="RefSeq" id="WP_408165372.1">
    <property type="nucleotide sequence ID" value="NZ_JAQQFR010000001.1"/>
</dbReference>
<sequence length="785" mass="86793">MHMPESIQEIARTTQLLKSLAGQQQYHVKVPGTATAVQLSVVSFEAVETLGAPYRIVVQLTHPQELNRAEYLGKEASFNITPSIIETFGHVTGTPEGRTFAGCITHFNKRKQTADFHSYEFVIEPLVARLRLTKASRVFQKQTAPQIIEAILRRHDFNGNQFQFKTRRTYPEHAFRLQYQLSDWDFIHLLMQQEGLYSYFIPGKFGDIIVFGDDIDHYIYKPELKVPYRETAGLEANTETVFSLQTQSQTVPASYRVADYHPADAWERFKEEANIARADKTTYGQPYVYGSHHLNQKDAKWEAQLRHEAAIARQIVYTGESNILELRPARILRMDQSLPDAPNGQVIVSVTHSGARDAAYKNSYTAIPSDRRFRIPLDEANWPKIAGTLSARVTSPNKYPHAYITKHGHYTVRFDLDFDEWNPGGESVPLRLAKPFAGANETGFHFPIIDGTEAAIAFMDGNPNKPYIAHLHHNSRQPDHITTENRWLSRNVIRTQSNNKLRMEDWKGQEHIKLSTEHSGKSQLNLGHLVDSQRKERGQGVELRTDAHVAIRGGKGVFMSADAQPGAQGQQLDMQAAIANLEASLEQTYALSQATKSAQAIAADYAEQKAMLDDTLKQLKQAGIVMSAPAGIALASGTDVQVSAREHLIATAGGNADISVMKRFTVAAGEAISLIAHKLGMKLFAAKGKVEIQAQSDGMALTADKNVMMTSANGKVEINAKEEILLKCGGSYIRITASGIEDGTPGTSVVKAGSHGRPGPASLPQTLPALPQSHLKTKSSFKASL</sequence>
<dbReference type="InterPro" id="IPR006533">
    <property type="entry name" value="T6SS_Vgr_RhsGE"/>
</dbReference>
<evidence type="ECO:0000313" key="4">
    <source>
        <dbReference type="EMBL" id="MFL9877148.1"/>
    </source>
</evidence>
<evidence type="ECO:0000259" key="3">
    <source>
        <dbReference type="Pfam" id="PF13296"/>
    </source>
</evidence>
<dbReference type="InterPro" id="IPR028244">
    <property type="entry name" value="T6SS_Rhs_Vgr_dom"/>
</dbReference>